<comment type="similarity">
    <text evidence="4 15">In the N-terminal section; belongs to the cytidine and deoxycytidylate deaminase family.</text>
</comment>
<dbReference type="NCBIfam" id="TIGR00227">
    <property type="entry name" value="ribD_Cterm"/>
    <property type="match status" value="1"/>
</dbReference>
<dbReference type="FunFam" id="3.40.140.10:FF:000025">
    <property type="entry name" value="Riboflavin biosynthesis protein RibD"/>
    <property type="match status" value="1"/>
</dbReference>
<comment type="cofactor">
    <cofactor evidence="15 18">
        <name>Zn(2+)</name>
        <dbReference type="ChEBI" id="CHEBI:29105"/>
    </cofactor>
    <text evidence="15 18">Binds 1 zinc ion.</text>
</comment>
<evidence type="ECO:0000256" key="6">
    <source>
        <dbReference type="ARBA" id="ARBA00022619"/>
    </source>
</evidence>
<evidence type="ECO:0000259" key="19">
    <source>
        <dbReference type="PROSITE" id="PS51747"/>
    </source>
</evidence>
<evidence type="ECO:0000256" key="5">
    <source>
        <dbReference type="ARBA" id="ARBA00007417"/>
    </source>
</evidence>
<feature type="binding site" evidence="17">
    <location>
        <position position="212"/>
    </location>
    <ligand>
        <name>substrate</name>
    </ligand>
</feature>
<evidence type="ECO:0000256" key="2">
    <source>
        <dbReference type="ARBA" id="ARBA00004882"/>
    </source>
</evidence>
<feature type="active site" description="Proton donor" evidence="16">
    <location>
        <position position="80"/>
    </location>
</feature>
<proteinExistence type="inferred from homology"/>
<feature type="binding site" evidence="17">
    <location>
        <begin position="322"/>
        <end position="328"/>
    </location>
    <ligand>
        <name>NADP(+)</name>
        <dbReference type="ChEBI" id="CHEBI:58349"/>
    </ligand>
</feature>
<evidence type="ECO:0000256" key="8">
    <source>
        <dbReference type="ARBA" id="ARBA00022801"/>
    </source>
</evidence>
<feature type="binding site" evidence="17">
    <location>
        <position position="224"/>
    </location>
    <ligand>
        <name>NADP(+)</name>
        <dbReference type="ChEBI" id="CHEBI:58349"/>
    </ligand>
</feature>
<feature type="binding site" evidence="18">
    <location>
        <position position="112"/>
    </location>
    <ligand>
        <name>Zn(2+)</name>
        <dbReference type="ChEBI" id="CHEBI:29105"/>
        <note>catalytic</note>
    </ligand>
</feature>
<evidence type="ECO:0000256" key="10">
    <source>
        <dbReference type="ARBA" id="ARBA00022857"/>
    </source>
</evidence>
<dbReference type="GO" id="GO:0009231">
    <property type="term" value="P:riboflavin biosynthetic process"/>
    <property type="evidence" value="ECO:0007669"/>
    <property type="project" value="UniProtKB-UniPathway"/>
</dbReference>
<evidence type="ECO:0000256" key="17">
    <source>
        <dbReference type="PIRSR" id="PIRSR006769-2"/>
    </source>
</evidence>
<reference evidence="20 21" key="1">
    <citation type="submission" date="2019-11" db="EMBL/GenBank/DDBJ databases">
        <title>Draft genome sequence of Blautia luti DSM 14534T, isolated from human stool.</title>
        <authorList>
            <person name="Ortiz R."/>
            <person name="Melis-Arcos F."/>
            <person name="Covarrubias P."/>
            <person name="Cardenas J.P."/>
            <person name="Perez-Donoso J."/>
            <person name="Almonacid D."/>
        </authorList>
    </citation>
    <scope>NUCLEOTIDE SEQUENCE [LARGE SCALE GENOMIC DNA]</scope>
    <source>
        <strain evidence="20 21">DSM 14534</strain>
    </source>
</reference>
<feature type="binding site" evidence="17">
    <location>
        <position position="196"/>
    </location>
    <ligand>
        <name>substrate</name>
    </ligand>
</feature>
<dbReference type="SUPFAM" id="SSF53597">
    <property type="entry name" value="Dihydrofolate reductase-like"/>
    <property type="match status" value="1"/>
</dbReference>
<dbReference type="InterPro" id="IPR002125">
    <property type="entry name" value="CMP_dCMP_dom"/>
</dbReference>
<keyword evidence="8 15" id="KW-0378">Hydrolase</keyword>
<feature type="binding site" evidence="17">
    <location>
        <position position="320"/>
    </location>
    <ligand>
        <name>substrate</name>
    </ligand>
</feature>
<accession>A0A844GJC6</accession>
<evidence type="ECO:0000313" key="20">
    <source>
        <dbReference type="EMBL" id="MTD61272.1"/>
    </source>
</evidence>
<evidence type="ECO:0000256" key="13">
    <source>
        <dbReference type="ARBA" id="ARBA00049861"/>
    </source>
</evidence>
<feature type="binding site" evidence="17">
    <location>
        <position position="198"/>
    </location>
    <ligand>
        <name>NADP(+)</name>
        <dbReference type="ChEBI" id="CHEBI:58349"/>
    </ligand>
</feature>
<dbReference type="InterPro" id="IPR016193">
    <property type="entry name" value="Cytidine_deaminase-like"/>
</dbReference>
<dbReference type="CDD" id="cd01284">
    <property type="entry name" value="Riboflavin_deaminase-reductase"/>
    <property type="match status" value="1"/>
</dbReference>
<keyword evidence="7 15" id="KW-0479">Metal-binding</keyword>
<dbReference type="PROSITE" id="PS00903">
    <property type="entry name" value="CYT_DCMP_DEAMINASES_1"/>
    <property type="match status" value="1"/>
</dbReference>
<protein>
    <recommendedName>
        <fullName evidence="15">Riboflavin biosynthesis protein RibD</fullName>
    </recommendedName>
    <domain>
        <recommendedName>
            <fullName evidence="15">Diaminohydroxyphosphoribosylaminopyrimidine deaminase</fullName>
            <shortName evidence="15">DRAP deaminase</shortName>
            <ecNumber evidence="15">3.5.4.26</ecNumber>
        </recommendedName>
        <alternativeName>
            <fullName evidence="15">Riboflavin-specific deaminase</fullName>
        </alternativeName>
    </domain>
    <domain>
        <recommendedName>
            <fullName evidence="15">5-amino-6-(5-phosphoribosylamino)uracil reductase</fullName>
            <ecNumber evidence="15">1.1.1.193</ecNumber>
        </recommendedName>
        <alternativeName>
            <fullName evidence="15">HTP reductase</fullName>
        </alternativeName>
    </domain>
</protein>
<feature type="binding site" evidence="17">
    <location>
        <position position="249"/>
    </location>
    <ligand>
        <name>NADP(+)</name>
        <dbReference type="ChEBI" id="CHEBI:58349"/>
    </ligand>
</feature>
<comment type="pathway">
    <text evidence="3 15">Cofactor biosynthesis; riboflavin biosynthesis; 5-amino-6-(D-ribitylamino)uracil from GTP: step 3/4.</text>
</comment>
<dbReference type="Pfam" id="PF01872">
    <property type="entry name" value="RibD_C"/>
    <property type="match status" value="1"/>
</dbReference>
<evidence type="ECO:0000256" key="12">
    <source>
        <dbReference type="ARBA" id="ARBA00023268"/>
    </source>
</evidence>
<dbReference type="NCBIfam" id="TIGR00326">
    <property type="entry name" value="eubact_ribD"/>
    <property type="match status" value="1"/>
</dbReference>
<sequence>MLKKHRGFILWNCYKRAGDDGLKNTTDIEQDRQYMKMALELAQKGMGFTAPNPMVGAVIVKNGRIIGQGYHRKYGGLHAEREALAVCTEEPEGASIYVTLEPCCHYGKQPPCVNAILEAGIRRVIIGSSDPNPLVAGKGIRILKDHGIEVTENILKEECDKLNEAFFYYIQNKKPYVVMKYAMTMDGKIAAYTGESKWVTGEAARIHVQKQRLKYTGIMVGVGTVLADDPMLTCRLENSRNPVRIICDSHLRTPLTSKIVRTAKTIPTILASSSKDQQKIKNYEEMGCQVLYVPEKNGHIDLNRLMELLGAARIDSILLEGGGSLNWSALESGIVQKVQTYIAPKLFGGEEAKTPVEGKGFPDPVSAVLLKNSEIIRLGDDFLIESEVKRNVYGNC</sequence>
<dbReference type="Pfam" id="PF00383">
    <property type="entry name" value="dCMP_cyt_deam_1"/>
    <property type="match status" value="1"/>
</dbReference>
<dbReference type="SUPFAM" id="SSF53927">
    <property type="entry name" value="Cytidine deaminase-like"/>
    <property type="match status" value="1"/>
</dbReference>
<dbReference type="EMBL" id="WMBC01000005">
    <property type="protein sequence ID" value="MTD61272.1"/>
    <property type="molecule type" value="Genomic_DNA"/>
</dbReference>
<feature type="binding site" evidence="18">
    <location>
        <position position="78"/>
    </location>
    <ligand>
        <name>Zn(2+)</name>
        <dbReference type="ChEBI" id="CHEBI:29105"/>
        <note>catalytic</note>
    </ligand>
</feature>
<comment type="similarity">
    <text evidence="5 15">In the C-terminal section; belongs to the HTP reductase family.</text>
</comment>
<dbReference type="GO" id="GO:0008703">
    <property type="term" value="F:5-amino-6-(5-phosphoribosylamino)uracil reductase activity"/>
    <property type="evidence" value="ECO:0007669"/>
    <property type="project" value="UniProtKB-EC"/>
</dbReference>
<gene>
    <name evidence="20" type="primary">ribD</name>
    <name evidence="20" type="ORF">GKZ57_08315</name>
</gene>
<comment type="pathway">
    <text evidence="2 15">Cofactor biosynthesis; riboflavin biosynthesis; 5-amino-6-(D-ribitylamino)uracil from GTP: step 2/4.</text>
</comment>
<evidence type="ECO:0000256" key="14">
    <source>
        <dbReference type="ARBA" id="ARBA00049886"/>
    </source>
</evidence>
<feature type="domain" description="CMP/dCMP-type deaminase" evidence="19">
    <location>
        <begin position="29"/>
        <end position="151"/>
    </location>
</feature>
<feature type="binding site" evidence="17">
    <location>
        <position position="232"/>
    </location>
    <ligand>
        <name>substrate</name>
    </ligand>
</feature>
<dbReference type="AlphaFoldDB" id="A0A844GJC6"/>
<evidence type="ECO:0000256" key="7">
    <source>
        <dbReference type="ARBA" id="ARBA00022723"/>
    </source>
</evidence>
<dbReference type="GO" id="GO:0008270">
    <property type="term" value="F:zinc ion binding"/>
    <property type="evidence" value="ECO:0007669"/>
    <property type="project" value="InterPro"/>
</dbReference>
<name>A0A844GJC6_9FIRM</name>
<keyword evidence="10 15" id="KW-0521">NADP</keyword>
<dbReference type="InterPro" id="IPR016192">
    <property type="entry name" value="APOBEC/CMP_deaminase_Zn-bd"/>
</dbReference>
<comment type="catalytic activity">
    <reaction evidence="14 15">
        <text>2,5-diamino-6-hydroxy-4-(5-phosphoribosylamino)-pyrimidine + H2O + H(+) = 5-amino-6-(5-phospho-D-ribosylamino)uracil + NH4(+)</text>
        <dbReference type="Rhea" id="RHEA:21868"/>
        <dbReference type="ChEBI" id="CHEBI:15377"/>
        <dbReference type="ChEBI" id="CHEBI:15378"/>
        <dbReference type="ChEBI" id="CHEBI:28938"/>
        <dbReference type="ChEBI" id="CHEBI:58453"/>
        <dbReference type="ChEBI" id="CHEBI:58614"/>
        <dbReference type="EC" id="3.5.4.26"/>
    </reaction>
</comment>
<evidence type="ECO:0000256" key="11">
    <source>
        <dbReference type="ARBA" id="ARBA00023002"/>
    </source>
</evidence>
<dbReference type="UniPathway" id="UPA00275">
    <property type="reaction ID" value="UER00401"/>
</dbReference>
<dbReference type="InterPro" id="IPR050765">
    <property type="entry name" value="Riboflavin_Biosynth_HTPR"/>
</dbReference>
<dbReference type="PIRSF" id="PIRSF006769">
    <property type="entry name" value="RibD"/>
    <property type="match status" value="1"/>
</dbReference>
<dbReference type="Gene3D" id="3.40.430.10">
    <property type="entry name" value="Dihydrofolate Reductase, subunit A"/>
    <property type="match status" value="1"/>
</dbReference>
<dbReference type="PANTHER" id="PTHR38011:SF7">
    <property type="entry name" value="2,5-DIAMINO-6-RIBOSYLAMINO-4(3H)-PYRIMIDINONE 5'-PHOSPHATE REDUCTASE"/>
    <property type="match status" value="1"/>
</dbReference>
<dbReference type="InterPro" id="IPR011549">
    <property type="entry name" value="RibD_C"/>
</dbReference>
<dbReference type="InterPro" id="IPR002734">
    <property type="entry name" value="RibDG_C"/>
</dbReference>
<evidence type="ECO:0000313" key="21">
    <source>
        <dbReference type="Proteomes" id="UP000437824"/>
    </source>
</evidence>
<comment type="caution">
    <text evidence="20">The sequence shown here is derived from an EMBL/GenBank/DDBJ whole genome shotgun (WGS) entry which is preliminary data.</text>
</comment>
<dbReference type="PROSITE" id="PS51747">
    <property type="entry name" value="CYT_DCMP_DEAMINASES_2"/>
    <property type="match status" value="1"/>
</dbReference>
<keyword evidence="12" id="KW-0511">Multifunctional enzyme</keyword>
<keyword evidence="11 15" id="KW-0560">Oxidoreductase</keyword>
<keyword evidence="9 15" id="KW-0862">Zinc</keyword>
<feature type="binding site" evidence="18">
    <location>
        <position position="103"/>
    </location>
    <ligand>
        <name>Zn(2+)</name>
        <dbReference type="ChEBI" id="CHEBI:29105"/>
        <note>catalytic</note>
    </ligand>
</feature>
<feature type="binding site" evidence="17">
    <location>
        <position position="235"/>
    </location>
    <ligand>
        <name>substrate</name>
    </ligand>
</feature>
<dbReference type="PANTHER" id="PTHR38011">
    <property type="entry name" value="DIHYDROFOLATE REDUCTASE FAMILY PROTEIN (AFU_ORTHOLOGUE AFUA_8G06820)"/>
    <property type="match status" value="1"/>
</dbReference>
<evidence type="ECO:0000256" key="9">
    <source>
        <dbReference type="ARBA" id="ARBA00022833"/>
    </source>
</evidence>
<evidence type="ECO:0000256" key="3">
    <source>
        <dbReference type="ARBA" id="ARBA00004910"/>
    </source>
</evidence>
<evidence type="ECO:0000256" key="18">
    <source>
        <dbReference type="PIRSR" id="PIRSR006769-3"/>
    </source>
</evidence>
<evidence type="ECO:0000256" key="1">
    <source>
        <dbReference type="ARBA" id="ARBA00002151"/>
    </source>
</evidence>
<comment type="catalytic activity">
    <reaction evidence="13 15">
        <text>5-amino-6-(5-phospho-D-ribitylamino)uracil + NADP(+) = 5-amino-6-(5-phospho-D-ribosylamino)uracil + NADPH + H(+)</text>
        <dbReference type="Rhea" id="RHEA:17845"/>
        <dbReference type="ChEBI" id="CHEBI:15378"/>
        <dbReference type="ChEBI" id="CHEBI:57783"/>
        <dbReference type="ChEBI" id="CHEBI:58349"/>
        <dbReference type="ChEBI" id="CHEBI:58421"/>
        <dbReference type="ChEBI" id="CHEBI:58453"/>
        <dbReference type="EC" id="1.1.1.193"/>
    </reaction>
</comment>
<feature type="binding site" evidence="17">
    <location>
        <position position="182"/>
    </location>
    <ligand>
        <name>NADP(+)</name>
        <dbReference type="ChEBI" id="CHEBI:58349"/>
    </ligand>
</feature>
<dbReference type="GO" id="GO:0008835">
    <property type="term" value="F:diaminohydroxyphosphoribosylaminopyrimidine deaminase activity"/>
    <property type="evidence" value="ECO:0007669"/>
    <property type="project" value="UniProtKB-EC"/>
</dbReference>
<feature type="binding site" evidence="17">
    <location>
        <position position="228"/>
    </location>
    <ligand>
        <name>NADP(+)</name>
        <dbReference type="ChEBI" id="CHEBI:58349"/>
    </ligand>
</feature>
<dbReference type="GO" id="GO:0050661">
    <property type="term" value="F:NADP binding"/>
    <property type="evidence" value="ECO:0007669"/>
    <property type="project" value="InterPro"/>
</dbReference>
<dbReference type="EC" id="3.5.4.26" evidence="15"/>
<dbReference type="Gene3D" id="3.40.140.10">
    <property type="entry name" value="Cytidine Deaminase, domain 2"/>
    <property type="match status" value="1"/>
</dbReference>
<dbReference type="InterPro" id="IPR024072">
    <property type="entry name" value="DHFR-like_dom_sf"/>
</dbReference>
<dbReference type="Proteomes" id="UP000437824">
    <property type="component" value="Unassembled WGS sequence"/>
</dbReference>
<evidence type="ECO:0000256" key="15">
    <source>
        <dbReference type="PIRNR" id="PIRNR006769"/>
    </source>
</evidence>
<evidence type="ECO:0000256" key="16">
    <source>
        <dbReference type="PIRSR" id="PIRSR006769-1"/>
    </source>
</evidence>
<organism evidence="20 21">
    <name type="scientific">Blautia luti DSM 14534 = JCM 17040</name>
    <dbReference type="NCBI Taxonomy" id="649762"/>
    <lineage>
        <taxon>Bacteria</taxon>
        <taxon>Bacillati</taxon>
        <taxon>Bacillota</taxon>
        <taxon>Clostridia</taxon>
        <taxon>Lachnospirales</taxon>
        <taxon>Lachnospiraceae</taxon>
        <taxon>Blautia</taxon>
    </lineage>
</organism>
<dbReference type="InterPro" id="IPR004794">
    <property type="entry name" value="Eubact_RibD"/>
</dbReference>
<keyword evidence="6 15" id="KW-0686">Riboflavin biosynthesis</keyword>
<dbReference type="EC" id="1.1.1.193" evidence="15"/>
<comment type="function">
    <text evidence="1 15">Converts 2,5-diamino-6-(ribosylamino)-4(3h)-pyrimidinone 5'-phosphate into 5-amino-6-(ribosylamino)-2,4(1h,3h)-pyrimidinedione 5'-phosphate.</text>
</comment>
<evidence type="ECO:0000256" key="4">
    <source>
        <dbReference type="ARBA" id="ARBA00005259"/>
    </source>
</evidence>